<feature type="transmembrane region" description="Helical" evidence="2">
    <location>
        <begin position="50"/>
        <end position="78"/>
    </location>
</feature>
<dbReference type="Pfam" id="PF17726">
    <property type="entry name" value="DpnI_C"/>
    <property type="match status" value="1"/>
</dbReference>
<feature type="domain" description="Dam-replacing protein HTH" evidence="4">
    <location>
        <begin position="749"/>
        <end position="814"/>
    </location>
</feature>
<sequence length="819" mass="90325">MIKIKLSKLSLLFVLIAVSAMVLLPTHPVNAACIAGFFPITDCILVGTSYLVYLVFTIVGQGIAALVGVLQWVINLPVYPADGQRIAVIDESWKIMRDFANMFFILALILMAFATIFDVLPGAAKYNARALFGKFIFTALLINFSLVLGVMVIQGTQVLNNTFLTSIGDMSSQLGQALNPSLLLPNISSATISQAVDQGLFGSLISLVFAVVLAFTFLFSLLTAVIFSFIRIPILWALLVISPIAWILNIFPAGEGMFKKWWSTFIGWNMFLPIFLFFLYFGLYFLKSQGTTMQAIAGSSGTGTILGDTVTSFTFQMLFMYVMAGIFLIGGTIVAMKASMLSGTGVLGIAKWSRGKAARWTGLTGANQAWQEKRKEIEGGEGRLGRIFGGPPMGLESSRRLLGVRGGDYKTQKEFVDRAGKEYDLIQNQYDTGKISVNDIVARASQGSATNPETYAYRKMAAKMGKLTDPIFEKTVNDLSENPYALQDFIKTAKEGKFSDVGAGTILDFASRQGGFANTGPNALPGRRETYRHIQSNAKIMSNPRFGQSEFNQGVDIFGGHTTAEGQSFLEDVGKTRPDLVIDYNMGNEDVMRKINDRRREEGKNPVTRSEMFDGYIKDAKDIANLPKTVWTNQDFQKALERKLSFGSPKAQRNFRNRIIDNLRTAMNGEDKKNILNTLSGARDDGQTPDNDNFGEDDLDLDNDETPPTGGGPGPTTPPTPTTPRTNNVNPNNVVNLRNPTTQNTRGSGWLSDVQQNIERLGKQEFTLEDAYSFEGELSTLHPENKFVKDKIRQQLQVLRDKGYLEFTGPGKYRIKNSP</sequence>
<evidence type="ECO:0000256" key="2">
    <source>
        <dbReference type="SAM" id="Phobius"/>
    </source>
</evidence>
<feature type="transmembrane region" description="Helical" evidence="2">
    <location>
        <begin position="265"/>
        <end position="286"/>
    </location>
</feature>
<keyword evidence="2" id="KW-0812">Transmembrane</keyword>
<feature type="transmembrane region" description="Helical" evidence="2">
    <location>
        <begin position="318"/>
        <end position="336"/>
    </location>
</feature>
<organism evidence="5 6">
    <name type="scientific">Yanofskybacteria sp. (strain GW2011_GWA1_39_13)</name>
    <dbReference type="NCBI Taxonomy" id="1619019"/>
    <lineage>
        <taxon>Bacteria</taxon>
        <taxon>Candidatus Yanofskyibacteriota</taxon>
    </lineage>
</organism>
<dbReference type="InterPro" id="IPR041368">
    <property type="entry name" value="DRP_C"/>
</dbReference>
<accession>A0A0G0MQ97</accession>
<comment type="caution">
    <text evidence="5">The sequence shown here is derived from an EMBL/GenBank/DDBJ whole genome shotgun (WGS) entry which is preliminary data.</text>
</comment>
<evidence type="ECO:0000256" key="1">
    <source>
        <dbReference type="SAM" id="MobiDB-lite"/>
    </source>
</evidence>
<protein>
    <submittedName>
        <fullName evidence="5">Dam-replacing family protein</fullName>
    </submittedName>
</protein>
<proteinExistence type="predicted"/>
<reference evidence="5 6" key="1">
    <citation type="journal article" date="2015" name="Nature">
        <title>rRNA introns, odd ribosomes, and small enigmatic genomes across a large radiation of phyla.</title>
        <authorList>
            <person name="Brown C.T."/>
            <person name="Hug L.A."/>
            <person name="Thomas B.C."/>
            <person name="Sharon I."/>
            <person name="Castelle C.J."/>
            <person name="Singh A."/>
            <person name="Wilkins M.J."/>
            <person name="Williams K.H."/>
            <person name="Banfield J.F."/>
        </authorList>
    </citation>
    <scope>NUCLEOTIDE SEQUENCE [LARGE SCALE GENOMIC DNA]</scope>
    <source>
        <strain evidence="6">GW2011_GWA1_39_13</strain>
    </source>
</reference>
<evidence type="ECO:0000313" key="6">
    <source>
        <dbReference type="Proteomes" id="UP000034845"/>
    </source>
</evidence>
<feature type="compositionally biased region" description="Low complexity" evidence="1">
    <location>
        <begin position="723"/>
        <end position="742"/>
    </location>
</feature>
<feature type="transmembrane region" description="Helical" evidence="2">
    <location>
        <begin position="204"/>
        <end position="228"/>
    </location>
</feature>
<dbReference type="AlphaFoldDB" id="A0A0G0MQ97"/>
<feature type="signal peptide" evidence="3">
    <location>
        <begin position="1"/>
        <end position="31"/>
    </location>
</feature>
<name>A0A0G0MQ97_YANXG</name>
<keyword evidence="3" id="KW-0732">Signal</keyword>
<feature type="compositionally biased region" description="Acidic residues" evidence="1">
    <location>
        <begin position="693"/>
        <end position="705"/>
    </location>
</feature>
<dbReference type="Proteomes" id="UP000034845">
    <property type="component" value="Unassembled WGS sequence"/>
</dbReference>
<feature type="transmembrane region" description="Helical" evidence="2">
    <location>
        <begin position="132"/>
        <end position="153"/>
    </location>
</feature>
<keyword evidence="2" id="KW-1133">Transmembrane helix</keyword>
<dbReference type="EMBL" id="LBWF01000001">
    <property type="protein sequence ID" value="KKR02606.1"/>
    <property type="molecule type" value="Genomic_DNA"/>
</dbReference>
<feature type="transmembrane region" description="Helical" evidence="2">
    <location>
        <begin position="99"/>
        <end position="120"/>
    </location>
</feature>
<evidence type="ECO:0000313" key="5">
    <source>
        <dbReference type="EMBL" id="KKR02606.1"/>
    </source>
</evidence>
<dbReference type="InterPro" id="IPR036388">
    <property type="entry name" value="WH-like_DNA-bd_sf"/>
</dbReference>
<gene>
    <name evidence="5" type="ORF">UT29_C0001G0086</name>
</gene>
<feature type="chain" id="PRO_5002533550" evidence="3">
    <location>
        <begin position="32"/>
        <end position="819"/>
    </location>
</feature>
<evidence type="ECO:0000259" key="4">
    <source>
        <dbReference type="Pfam" id="PF17726"/>
    </source>
</evidence>
<keyword evidence="2" id="KW-0472">Membrane</keyword>
<evidence type="ECO:0000256" key="3">
    <source>
        <dbReference type="SAM" id="SignalP"/>
    </source>
</evidence>
<dbReference type="Gene3D" id="1.10.10.10">
    <property type="entry name" value="Winged helix-like DNA-binding domain superfamily/Winged helix DNA-binding domain"/>
    <property type="match status" value="1"/>
</dbReference>
<feature type="region of interest" description="Disordered" evidence="1">
    <location>
        <begin position="677"/>
        <end position="748"/>
    </location>
</feature>
<feature type="transmembrane region" description="Helical" evidence="2">
    <location>
        <begin position="234"/>
        <end position="253"/>
    </location>
</feature>